<reference evidence="1" key="1">
    <citation type="submission" date="2020-06" db="EMBL/GenBank/DDBJ databases">
        <authorList>
            <person name="Li T."/>
            <person name="Hu X."/>
            <person name="Zhang T."/>
            <person name="Song X."/>
            <person name="Zhang H."/>
            <person name="Dai N."/>
            <person name="Sheng W."/>
            <person name="Hou X."/>
            <person name="Wei L."/>
        </authorList>
    </citation>
    <scope>NUCLEOTIDE SEQUENCE</scope>
    <source>
        <strain evidence="1">G02</strain>
        <tissue evidence="1">Leaf</tissue>
    </source>
</reference>
<proteinExistence type="predicted"/>
<gene>
    <name evidence="1" type="ORF">Sradi_0455200</name>
</gene>
<comment type="caution">
    <text evidence="1">The sequence shown here is derived from an EMBL/GenBank/DDBJ whole genome shotgun (WGS) entry which is preliminary data.</text>
</comment>
<sequence length="106" mass="11624">MDGGLQNDSMVIRMDKANFVVHKVLIDNGSSIDILFMDVLRKMEIGVFSLRSVGTSLIGFGGSEVIPLGTIDLPISIGVEPKRKTMVVKFLVVDIAFAYNLILERP</sequence>
<dbReference type="EMBL" id="JACGWJ010000002">
    <property type="protein sequence ID" value="KAL0437473.1"/>
    <property type="molecule type" value="Genomic_DNA"/>
</dbReference>
<evidence type="ECO:0000313" key="1">
    <source>
        <dbReference type="EMBL" id="KAL0437473.1"/>
    </source>
</evidence>
<accession>A0AAW2W731</accession>
<dbReference type="CDD" id="cd00303">
    <property type="entry name" value="retropepsin_like"/>
    <property type="match status" value="1"/>
</dbReference>
<protein>
    <submittedName>
        <fullName evidence="1">Uncharacterized protein</fullName>
    </submittedName>
</protein>
<dbReference type="PANTHER" id="PTHR33240">
    <property type="entry name" value="OS08G0508500 PROTEIN"/>
    <property type="match status" value="1"/>
</dbReference>
<feature type="non-terminal residue" evidence="1">
    <location>
        <position position="106"/>
    </location>
</feature>
<name>A0AAW2W731_SESRA</name>
<reference evidence="1" key="2">
    <citation type="journal article" date="2024" name="Plant">
        <title>Genomic evolution and insights into agronomic trait innovations of Sesamum species.</title>
        <authorList>
            <person name="Miao H."/>
            <person name="Wang L."/>
            <person name="Qu L."/>
            <person name="Liu H."/>
            <person name="Sun Y."/>
            <person name="Le M."/>
            <person name="Wang Q."/>
            <person name="Wei S."/>
            <person name="Zheng Y."/>
            <person name="Lin W."/>
            <person name="Duan Y."/>
            <person name="Cao H."/>
            <person name="Xiong S."/>
            <person name="Wang X."/>
            <person name="Wei L."/>
            <person name="Li C."/>
            <person name="Ma Q."/>
            <person name="Ju M."/>
            <person name="Zhao R."/>
            <person name="Li G."/>
            <person name="Mu C."/>
            <person name="Tian Q."/>
            <person name="Mei H."/>
            <person name="Zhang T."/>
            <person name="Gao T."/>
            <person name="Zhang H."/>
        </authorList>
    </citation>
    <scope>NUCLEOTIDE SEQUENCE</scope>
    <source>
        <strain evidence="1">G02</strain>
    </source>
</reference>
<organism evidence="1">
    <name type="scientific">Sesamum radiatum</name>
    <name type="common">Black benniseed</name>
    <dbReference type="NCBI Taxonomy" id="300843"/>
    <lineage>
        <taxon>Eukaryota</taxon>
        <taxon>Viridiplantae</taxon>
        <taxon>Streptophyta</taxon>
        <taxon>Embryophyta</taxon>
        <taxon>Tracheophyta</taxon>
        <taxon>Spermatophyta</taxon>
        <taxon>Magnoliopsida</taxon>
        <taxon>eudicotyledons</taxon>
        <taxon>Gunneridae</taxon>
        <taxon>Pentapetalae</taxon>
        <taxon>asterids</taxon>
        <taxon>lamiids</taxon>
        <taxon>Lamiales</taxon>
        <taxon>Pedaliaceae</taxon>
        <taxon>Sesamum</taxon>
    </lineage>
</organism>
<dbReference type="PANTHER" id="PTHR33240:SF15">
    <property type="entry name" value="GAG-PRO-LIKE PROTEIN"/>
    <property type="match status" value="1"/>
</dbReference>
<dbReference type="AlphaFoldDB" id="A0AAW2W731"/>